<keyword evidence="2" id="KW-1185">Reference proteome</keyword>
<accession>A0A4C1U3W2</accession>
<protein>
    <submittedName>
        <fullName evidence="1">Uncharacterized protein</fullName>
    </submittedName>
</protein>
<gene>
    <name evidence="1" type="ORF">EVAR_14523_1</name>
</gene>
<proteinExistence type="predicted"/>
<dbReference type="AlphaFoldDB" id="A0A4C1U3W2"/>
<reference evidence="1 2" key="1">
    <citation type="journal article" date="2019" name="Commun. Biol.">
        <title>The bagworm genome reveals a unique fibroin gene that provides high tensile strength.</title>
        <authorList>
            <person name="Kono N."/>
            <person name="Nakamura H."/>
            <person name="Ohtoshi R."/>
            <person name="Tomita M."/>
            <person name="Numata K."/>
            <person name="Arakawa K."/>
        </authorList>
    </citation>
    <scope>NUCLEOTIDE SEQUENCE [LARGE SCALE GENOMIC DNA]</scope>
</reference>
<comment type="caution">
    <text evidence="1">The sequence shown here is derived from an EMBL/GenBank/DDBJ whole genome shotgun (WGS) entry which is preliminary data.</text>
</comment>
<dbReference type="Proteomes" id="UP000299102">
    <property type="component" value="Unassembled WGS sequence"/>
</dbReference>
<evidence type="ECO:0000313" key="1">
    <source>
        <dbReference type="EMBL" id="GBP20797.1"/>
    </source>
</evidence>
<organism evidence="1 2">
    <name type="scientific">Eumeta variegata</name>
    <name type="common">Bagworm moth</name>
    <name type="synonym">Eumeta japonica</name>
    <dbReference type="NCBI Taxonomy" id="151549"/>
    <lineage>
        <taxon>Eukaryota</taxon>
        <taxon>Metazoa</taxon>
        <taxon>Ecdysozoa</taxon>
        <taxon>Arthropoda</taxon>
        <taxon>Hexapoda</taxon>
        <taxon>Insecta</taxon>
        <taxon>Pterygota</taxon>
        <taxon>Neoptera</taxon>
        <taxon>Endopterygota</taxon>
        <taxon>Lepidoptera</taxon>
        <taxon>Glossata</taxon>
        <taxon>Ditrysia</taxon>
        <taxon>Tineoidea</taxon>
        <taxon>Psychidae</taxon>
        <taxon>Oiketicinae</taxon>
        <taxon>Eumeta</taxon>
    </lineage>
</organism>
<name>A0A4C1U3W2_EUMVA</name>
<dbReference type="EMBL" id="BGZK01000122">
    <property type="protein sequence ID" value="GBP20797.1"/>
    <property type="molecule type" value="Genomic_DNA"/>
</dbReference>
<sequence>MGETNAGAAVTVDPSIRAGYTSGRAVRPKVASARHPRSDVPIRSETAGCESSCLQCRKTPEIGYVKLLDLDFVPTLATTAVCRPRLVVDQCGGGLKVKAPLAWNPISDKSQFIDVANIFGQTHVMAPLLNESLSLWGTLMAAAVEKPIYYPATLRRAALASPVTSAVGPPIVLYF</sequence>
<evidence type="ECO:0000313" key="2">
    <source>
        <dbReference type="Proteomes" id="UP000299102"/>
    </source>
</evidence>